<dbReference type="Pfam" id="PF02653">
    <property type="entry name" value="BPD_transp_2"/>
    <property type="match status" value="1"/>
</dbReference>
<keyword evidence="7 9" id="KW-0472">Membrane</keyword>
<evidence type="ECO:0000256" key="8">
    <source>
        <dbReference type="ARBA" id="ARBA00037998"/>
    </source>
</evidence>
<reference evidence="10 11" key="1">
    <citation type="submission" date="2019-06" db="EMBL/GenBank/DDBJ databases">
        <title>Sorghum-associated microbial communities from plants grown in Nebraska, USA.</title>
        <authorList>
            <person name="Schachtman D."/>
        </authorList>
    </citation>
    <scope>NUCLEOTIDE SEQUENCE [LARGE SCALE GENOMIC DNA]</scope>
    <source>
        <strain evidence="10 11">T529</strain>
    </source>
</reference>
<dbReference type="PANTHER" id="PTHR11795">
    <property type="entry name" value="BRANCHED-CHAIN AMINO ACID TRANSPORT SYSTEM PERMEASE PROTEIN LIVH"/>
    <property type="match status" value="1"/>
</dbReference>
<feature type="transmembrane region" description="Helical" evidence="9">
    <location>
        <begin position="281"/>
        <end position="303"/>
    </location>
</feature>
<evidence type="ECO:0000256" key="2">
    <source>
        <dbReference type="ARBA" id="ARBA00022448"/>
    </source>
</evidence>
<dbReference type="OrthoDB" id="8703217at2"/>
<comment type="subcellular location">
    <subcellularLocation>
        <location evidence="1">Cell membrane</location>
        <topology evidence="1">Multi-pass membrane protein</topology>
    </subcellularLocation>
</comment>
<dbReference type="AlphaFoldDB" id="A0A561BE91"/>
<evidence type="ECO:0000256" key="7">
    <source>
        <dbReference type="ARBA" id="ARBA00023136"/>
    </source>
</evidence>
<dbReference type="RefSeq" id="WP_145746436.1">
    <property type="nucleotide sequence ID" value="NZ_VIVL01000010.1"/>
</dbReference>
<evidence type="ECO:0000256" key="9">
    <source>
        <dbReference type="SAM" id="Phobius"/>
    </source>
</evidence>
<evidence type="ECO:0000256" key="1">
    <source>
        <dbReference type="ARBA" id="ARBA00004651"/>
    </source>
</evidence>
<feature type="transmembrane region" description="Helical" evidence="9">
    <location>
        <begin position="94"/>
        <end position="112"/>
    </location>
</feature>
<feature type="transmembrane region" description="Helical" evidence="9">
    <location>
        <begin position="242"/>
        <end position="261"/>
    </location>
</feature>
<accession>A0A561BE91</accession>
<dbReference type="GO" id="GO:0022857">
    <property type="term" value="F:transmembrane transporter activity"/>
    <property type="evidence" value="ECO:0007669"/>
    <property type="project" value="InterPro"/>
</dbReference>
<evidence type="ECO:0000256" key="6">
    <source>
        <dbReference type="ARBA" id="ARBA00022989"/>
    </source>
</evidence>
<keyword evidence="6 9" id="KW-1133">Transmembrane helix</keyword>
<evidence type="ECO:0000256" key="5">
    <source>
        <dbReference type="ARBA" id="ARBA00022970"/>
    </source>
</evidence>
<evidence type="ECO:0000313" key="10">
    <source>
        <dbReference type="EMBL" id="TWD77214.1"/>
    </source>
</evidence>
<evidence type="ECO:0000313" key="11">
    <source>
        <dbReference type="Proteomes" id="UP000319722"/>
    </source>
</evidence>
<feature type="transmembrane region" description="Helical" evidence="9">
    <location>
        <begin position="217"/>
        <end position="235"/>
    </location>
</feature>
<keyword evidence="4 9" id="KW-0812">Transmembrane</keyword>
<feature type="transmembrane region" description="Helical" evidence="9">
    <location>
        <begin position="59"/>
        <end position="82"/>
    </location>
</feature>
<dbReference type="PANTHER" id="PTHR11795:SF442">
    <property type="entry name" value="ABC TRANSPORTER ATP-BINDING PROTEIN"/>
    <property type="match status" value="1"/>
</dbReference>
<evidence type="ECO:0000256" key="4">
    <source>
        <dbReference type="ARBA" id="ARBA00022692"/>
    </source>
</evidence>
<dbReference type="GO" id="GO:0005886">
    <property type="term" value="C:plasma membrane"/>
    <property type="evidence" value="ECO:0007669"/>
    <property type="project" value="UniProtKB-SubCell"/>
</dbReference>
<feature type="transmembrane region" description="Helical" evidence="9">
    <location>
        <begin position="180"/>
        <end position="211"/>
    </location>
</feature>
<proteinExistence type="inferred from homology"/>
<keyword evidence="3" id="KW-1003">Cell membrane</keyword>
<dbReference type="GO" id="GO:0006865">
    <property type="term" value="P:amino acid transport"/>
    <property type="evidence" value="ECO:0007669"/>
    <property type="project" value="UniProtKB-KW"/>
</dbReference>
<protein>
    <submittedName>
        <fullName evidence="10">Amino acid/amide ABC transporter membrane protein 1 (HAAT family)</fullName>
    </submittedName>
</protein>
<comment type="similarity">
    <text evidence="8">Belongs to the binding-protein-dependent transport system permease family. LivHM subfamily.</text>
</comment>
<comment type="caution">
    <text evidence="10">The sequence shown here is derived from an EMBL/GenBank/DDBJ whole genome shotgun (WGS) entry which is preliminary data.</text>
</comment>
<feature type="transmembrane region" description="Helical" evidence="9">
    <location>
        <begin position="12"/>
        <end position="30"/>
    </location>
</feature>
<dbReference type="Proteomes" id="UP000319722">
    <property type="component" value="Unassembled WGS sequence"/>
</dbReference>
<name>A0A561BE91_9BURK</name>
<dbReference type="EMBL" id="VIVL01000010">
    <property type="protein sequence ID" value="TWD77214.1"/>
    <property type="molecule type" value="Genomic_DNA"/>
</dbReference>
<dbReference type="InterPro" id="IPR052157">
    <property type="entry name" value="BCAA_transport_permease"/>
</dbReference>
<sequence length="313" mass="32711">MDTLAVSLLNGVIYGLLLFMISAGLTLIFGMMGVLNFAHASFYMLGAYFAYALQGALGFWGALLVSPLLVGAVGIVVERFFLRRVHHHGHAHELLLTFGLSFIIAEGVKLFFGNYPVNYRIPKSLDFAAFTVGSADYPAYRLLMGGVAVAMFVVIYLLLTRTRVGIVVRSAIYRPRMAEALGHNVPLVFMGVFGVGAALAGLAGAVAGAFYTTNPNMALELGVMVFVVVVVGGLGSLEGAMLASILIGVITSLAVAVDATLADGFALLGARGWAQGVGGLLALKVSSLAATIPFALMLLVLLVRPGGLLGEKG</sequence>
<keyword evidence="2" id="KW-0813">Transport</keyword>
<dbReference type="CDD" id="cd06582">
    <property type="entry name" value="TM_PBP1_LivH_like"/>
    <property type="match status" value="1"/>
</dbReference>
<feature type="transmembrane region" description="Helical" evidence="9">
    <location>
        <begin position="139"/>
        <end position="159"/>
    </location>
</feature>
<organism evidence="10 11">
    <name type="scientific">Variovorax beijingensis</name>
    <dbReference type="NCBI Taxonomy" id="2496117"/>
    <lineage>
        <taxon>Bacteria</taxon>
        <taxon>Pseudomonadati</taxon>
        <taxon>Pseudomonadota</taxon>
        <taxon>Betaproteobacteria</taxon>
        <taxon>Burkholderiales</taxon>
        <taxon>Comamonadaceae</taxon>
        <taxon>Variovorax</taxon>
    </lineage>
</organism>
<keyword evidence="5" id="KW-0029">Amino-acid transport</keyword>
<gene>
    <name evidence="10" type="ORF">FB547_110176</name>
</gene>
<evidence type="ECO:0000256" key="3">
    <source>
        <dbReference type="ARBA" id="ARBA00022475"/>
    </source>
</evidence>
<dbReference type="InterPro" id="IPR001851">
    <property type="entry name" value="ABC_transp_permease"/>
</dbReference>